<reference evidence="2" key="1">
    <citation type="journal article" date="2020" name="Stud. Mycol.">
        <title>101 Dothideomycetes genomes: a test case for predicting lifestyles and emergence of pathogens.</title>
        <authorList>
            <person name="Haridas S."/>
            <person name="Albert R."/>
            <person name="Binder M."/>
            <person name="Bloem J."/>
            <person name="Labutti K."/>
            <person name="Salamov A."/>
            <person name="Andreopoulos B."/>
            <person name="Baker S."/>
            <person name="Barry K."/>
            <person name="Bills G."/>
            <person name="Bluhm B."/>
            <person name="Cannon C."/>
            <person name="Castanera R."/>
            <person name="Culley D."/>
            <person name="Daum C."/>
            <person name="Ezra D."/>
            <person name="Gonzalez J."/>
            <person name="Henrissat B."/>
            <person name="Kuo A."/>
            <person name="Liang C."/>
            <person name="Lipzen A."/>
            <person name="Lutzoni F."/>
            <person name="Magnuson J."/>
            <person name="Mondo S."/>
            <person name="Nolan M."/>
            <person name="Ohm R."/>
            <person name="Pangilinan J."/>
            <person name="Park H.-J."/>
            <person name="Ramirez L."/>
            <person name="Alfaro M."/>
            <person name="Sun H."/>
            <person name="Tritt A."/>
            <person name="Yoshinaga Y."/>
            <person name="Zwiers L.-H."/>
            <person name="Turgeon B."/>
            <person name="Goodwin S."/>
            <person name="Spatafora J."/>
            <person name="Crous P."/>
            <person name="Grigoriev I."/>
        </authorList>
    </citation>
    <scope>NUCLEOTIDE SEQUENCE</scope>
    <source>
        <strain evidence="2">CBS 113979</strain>
    </source>
</reference>
<evidence type="ECO:0000256" key="1">
    <source>
        <dbReference type="SAM" id="MobiDB-lite"/>
    </source>
</evidence>
<sequence length="160" mass="17624">MARVTWAGVEEDSPPAGAFVKGNETDNEDLALSKLSLQMQKEVQYKRKEIKKCNLRGDTNYLRNPPIYSATPSQPGSRKFPNPTLNPSIPASHHPIIRAMSTHHHTTYSFPIPSPVTVSVTVVYLALSDCSPPLRFSPFPLAVGFPNWSSVTCARLFATS</sequence>
<organism evidence="2 3">
    <name type="scientific">Aulographum hederae CBS 113979</name>
    <dbReference type="NCBI Taxonomy" id="1176131"/>
    <lineage>
        <taxon>Eukaryota</taxon>
        <taxon>Fungi</taxon>
        <taxon>Dikarya</taxon>
        <taxon>Ascomycota</taxon>
        <taxon>Pezizomycotina</taxon>
        <taxon>Dothideomycetes</taxon>
        <taxon>Pleosporomycetidae</taxon>
        <taxon>Aulographales</taxon>
        <taxon>Aulographaceae</taxon>
    </lineage>
</organism>
<dbReference type="EMBL" id="ML977156">
    <property type="protein sequence ID" value="KAF1986567.1"/>
    <property type="molecule type" value="Genomic_DNA"/>
</dbReference>
<proteinExistence type="predicted"/>
<evidence type="ECO:0000313" key="3">
    <source>
        <dbReference type="Proteomes" id="UP000800041"/>
    </source>
</evidence>
<dbReference type="Proteomes" id="UP000800041">
    <property type="component" value="Unassembled WGS sequence"/>
</dbReference>
<gene>
    <name evidence="2" type="ORF">K402DRAFT_404291</name>
</gene>
<keyword evidence="3" id="KW-1185">Reference proteome</keyword>
<name>A0A6G1H0J5_9PEZI</name>
<dbReference type="AlphaFoldDB" id="A0A6G1H0J5"/>
<evidence type="ECO:0000313" key="2">
    <source>
        <dbReference type="EMBL" id="KAF1986567.1"/>
    </source>
</evidence>
<accession>A0A6G1H0J5</accession>
<feature type="region of interest" description="Disordered" evidence="1">
    <location>
        <begin position="1"/>
        <end position="23"/>
    </location>
</feature>
<protein>
    <submittedName>
        <fullName evidence="2">Uncharacterized protein</fullName>
    </submittedName>
</protein>